<dbReference type="FunFam" id="1.10.10.10:FF:000069">
    <property type="entry name" value="Paired box protein Pax-6"/>
    <property type="match status" value="1"/>
</dbReference>
<evidence type="ECO:0000256" key="11">
    <source>
        <dbReference type="RuleBase" id="RU000682"/>
    </source>
</evidence>
<feature type="compositionally biased region" description="Low complexity" evidence="12">
    <location>
        <begin position="128"/>
        <end position="139"/>
    </location>
</feature>
<keyword evidence="5" id="KW-0805">Transcription regulation</keyword>
<dbReference type="InterPro" id="IPR001523">
    <property type="entry name" value="Paired_dom"/>
</dbReference>
<keyword evidence="9 10" id="KW-0539">Nucleus</keyword>
<dbReference type="PROSITE" id="PS50071">
    <property type="entry name" value="HOMEOBOX_2"/>
    <property type="match status" value="1"/>
</dbReference>
<dbReference type="Gene3D" id="1.10.10.10">
    <property type="entry name" value="Winged helix-like DNA-binding domain superfamily/Winged helix DNA-binding domain"/>
    <property type="match status" value="2"/>
</dbReference>
<dbReference type="InterPro" id="IPR001356">
    <property type="entry name" value="HD"/>
</dbReference>
<evidence type="ECO:0000256" key="12">
    <source>
        <dbReference type="SAM" id="MobiDB-lite"/>
    </source>
</evidence>
<evidence type="ECO:0000256" key="2">
    <source>
        <dbReference type="ARBA" id="ARBA00005733"/>
    </source>
</evidence>
<evidence type="ECO:0000256" key="6">
    <source>
        <dbReference type="ARBA" id="ARBA00023125"/>
    </source>
</evidence>
<dbReference type="InterPro" id="IPR043565">
    <property type="entry name" value="PAX_fam"/>
</dbReference>
<feature type="compositionally biased region" description="Polar residues" evidence="12">
    <location>
        <begin position="481"/>
        <end position="498"/>
    </location>
</feature>
<dbReference type="SUPFAM" id="SSF46689">
    <property type="entry name" value="Homeodomain-like"/>
    <property type="match status" value="2"/>
</dbReference>
<dbReference type="CDD" id="cd00131">
    <property type="entry name" value="PAX"/>
    <property type="match status" value="1"/>
</dbReference>
<dbReference type="GO" id="GO:0000981">
    <property type="term" value="F:DNA-binding transcription factor activity, RNA polymerase II-specific"/>
    <property type="evidence" value="ECO:0007669"/>
    <property type="project" value="InterPro"/>
</dbReference>
<dbReference type="GO" id="GO:0000978">
    <property type="term" value="F:RNA polymerase II cis-regulatory region sequence-specific DNA binding"/>
    <property type="evidence" value="ECO:0007669"/>
    <property type="project" value="TreeGrafter"/>
</dbReference>
<dbReference type="PRINTS" id="PR00027">
    <property type="entry name" value="PAIREDBOX"/>
</dbReference>
<dbReference type="PROSITE" id="PS00027">
    <property type="entry name" value="HOMEOBOX_1"/>
    <property type="match status" value="1"/>
</dbReference>
<sequence length="685" mass="72452">MDWREMNFANSHSFSSAAAAAAALSLLPNMLNSQIANTSTLTSGSMMGADGAQSSQDHTSYSVYGQHGLHSGAYQQHSAANSGAMTINTAIGARVHDNLTVSTSSQQVSGSSSALKENDDSKTDAQHSSLSNSNANCSADKAKKKIKRGHSGVNQLGGMFVNGRPLPDNTRQRIIELAHSGARPCDISRILQVSNGCVSKILCRYYETGTIKPKAIGGSKPRVATHGVVGKVAQYKRECPSIFAWEIRDRLLAEGVCNQENIPSVSSINRVLRNLANEQQKQLQASTAMYDKFLFGQPWSSAAAWYAATAAPFTAAMHTPYVNAAMNAINGAASSMQPPQIVNPSLQPASSQPKPALISAGSSSSASSSSNNNHHAVPDANDDDASLKLDPDGKDGTLDDEQLRLKLKRKLQRNRTSFTAEQLEALEKEFERTHYPDVFARERLAEKISLPEARIQVWFSNRRAKWRREEKLRQQKRDTSMIGSNRMMSGNGSTSTANGLGGRSLMTPPSVGASSASPSPQNHGMAGPSSSIHGSNLAASFSNAVANGLPALSPSVYNSFGMTGNHAYQTPTGSQPHSATASGNDRYSAAYSAFNQSAAAYSHMLSGAAAAAAAAAQARAGGSYDQITNYQRNLQNTASGVHTHQTNAAALLGSGMSVPMTGSSYDLTGVTNMAAAAPYWATRVA</sequence>
<keyword evidence="4" id="KW-0563">Paired box</keyword>
<name>A0AA51BN61_9PLAT</name>
<dbReference type="EMBL" id="OR036956">
    <property type="protein sequence ID" value="WMI31533.1"/>
    <property type="molecule type" value="mRNA"/>
</dbReference>
<feature type="DNA-binding region" description="Homeobox" evidence="10">
    <location>
        <begin position="411"/>
        <end position="470"/>
    </location>
</feature>
<dbReference type="InterPro" id="IPR036388">
    <property type="entry name" value="WH-like_DNA-bd_sf"/>
</dbReference>
<evidence type="ECO:0000256" key="3">
    <source>
        <dbReference type="ARBA" id="ARBA00022473"/>
    </source>
</evidence>
<evidence type="ECO:0000256" key="9">
    <source>
        <dbReference type="ARBA" id="ARBA00023242"/>
    </source>
</evidence>
<feature type="region of interest" description="Disordered" evidence="12">
    <location>
        <begin position="337"/>
        <end position="400"/>
    </location>
</feature>
<organism evidence="15">
    <name type="scientific">Stenostomum brevipharyngium</name>
    <dbReference type="NCBI Taxonomy" id="2880247"/>
    <lineage>
        <taxon>Eukaryota</taxon>
        <taxon>Metazoa</taxon>
        <taxon>Spiralia</taxon>
        <taxon>Lophotrochozoa</taxon>
        <taxon>Platyhelminthes</taxon>
        <taxon>Catenulida</taxon>
        <taxon>Stenostomidae</taxon>
        <taxon>Stenostomum</taxon>
    </lineage>
</organism>
<dbReference type="GO" id="GO:0048513">
    <property type="term" value="P:animal organ development"/>
    <property type="evidence" value="ECO:0007669"/>
    <property type="project" value="UniProtKB-ARBA"/>
</dbReference>
<evidence type="ECO:0000256" key="5">
    <source>
        <dbReference type="ARBA" id="ARBA00023015"/>
    </source>
</evidence>
<dbReference type="InterPro" id="IPR017970">
    <property type="entry name" value="Homeobox_CS"/>
</dbReference>
<reference evidence="15" key="1">
    <citation type="submission" date="2023-05" db="EMBL/GenBank/DDBJ databases">
        <title>Convergent evolution of the sensory pits in flatworms.</title>
        <authorList>
            <person name="Gasiorowski L."/>
            <person name="Dittmann I."/>
            <person name="Ruhwedel T."/>
            <person name="Mobius W."/>
            <person name="Egger B."/>
            <person name="Rink J."/>
        </authorList>
    </citation>
    <scope>NUCLEOTIDE SEQUENCE</scope>
</reference>
<feature type="compositionally biased region" description="Low complexity" evidence="12">
    <location>
        <begin position="508"/>
        <end position="520"/>
    </location>
</feature>
<feature type="compositionally biased region" description="Basic and acidic residues" evidence="12">
    <location>
        <begin position="116"/>
        <end position="125"/>
    </location>
</feature>
<dbReference type="PROSITE" id="PS00034">
    <property type="entry name" value="PAIRED_1"/>
    <property type="match status" value="1"/>
</dbReference>
<dbReference type="FunFam" id="1.10.10.60:FF:000679">
    <property type="entry name" value="Homeobox protein aristaless"/>
    <property type="match status" value="1"/>
</dbReference>
<feature type="region of interest" description="Disordered" evidence="12">
    <location>
        <begin position="102"/>
        <end position="149"/>
    </location>
</feature>
<feature type="region of interest" description="Disordered" evidence="12">
    <location>
        <begin position="466"/>
        <end position="532"/>
    </location>
</feature>
<feature type="compositionally biased region" description="Low complexity" evidence="12">
    <location>
        <begin position="102"/>
        <end position="113"/>
    </location>
</feature>
<dbReference type="FunFam" id="1.10.10.10:FF:000003">
    <property type="entry name" value="Paired box protein Pax-6"/>
    <property type="match status" value="1"/>
</dbReference>
<feature type="compositionally biased region" description="Basic and acidic residues" evidence="12">
    <location>
        <begin position="467"/>
        <end position="479"/>
    </location>
</feature>
<dbReference type="GO" id="GO:0005634">
    <property type="term" value="C:nucleus"/>
    <property type="evidence" value="ECO:0007669"/>
    <property type="project" value="UniProtKB-SubCell"/>
</dbReference>
<dbReference type="PANTHER" id="PTHR45636">
    <property type="entry name" value="PAIRED BOX PROTEIN PAX-6-RELATED-RELATED"/>
    <property type="match status" value="1"/>
</dbReference>
<keyword evidence="8" id="KW-0804">Transcription</keyword>
<evidence type="ECO:0000256" key="4">
    <source>
        <dbReference type="ARBA" id="ARBA00022724"/>
    </source>
</evidence>
<evidence type="ECO:0000256" key="8">
    <source>
        <dbReference type="ARBA" id="ARBA00023163"/>
    </source>
</evidence>
<keyword evidence="3" id="KW-0217">Developmental protein</keyword>
<dbReference type="PANTHER" id="PTHR45636:SF41">
    <property type="entry name" value="PAIRED BOX PROTEIN PAX-6-RELATED"/>
    <property type="match status" value="1"/>
</dbReference>
<evidence type="ECO:0000259" key="14">
    <source>
        <dbReference type="PROSITE" id="PS51057"/>
    </source>
</evidence>
<dbReference type="Pfam" id="PF00292">
    <property type="entry name" value="PAX"/>
    <property type="match status" value="1"/>
</dbReference>
<dbReference type="Gene3D" id="1.10.10.60">
    <property type="entry name" value="Homeodomain-like"/>
    <property type="match status" value="1"/>
</dbReference>
<dbReference type="SMART" id="SM00351">
    <property type="entry name" value="PAX"/>
    <property type="match status" value="1"/>
</dbReference>
<feature type="domain" description="Paired" evidence="14">
    <location>
        <begin position="149"/>
        <end position="275"/>
    </location>
</feature>
<dbReference type="CDD" id="cd00086">
    <property type="entry name" value="homeodomain"/>
    <property type="match status" value="1"/>
</dbReference>
<evidence type="ECO:0000259" key="13">
    <source>
        <dbReference type="PROSITE" id="PS50071"/>
    </source>
</evidence>
<feature type="compositionally biased region" description="Low complexity" evidence="12">
    <location>
        <begin position="359"/>
        <end position="375"/>
    </location>
</feature>
<dbReference type="InterPro" id="IPR009057">
    <property type="entry name" value="Homeodomain-like_sf"/>
</dbReference>
<proteinExistence type="evidence at transcript level"/>
<evidence type="ECO:0000313" key="15">
    <source>
        <dbReference type="EMBL" id="WMI31533.1"/>
    </source>
</evidence>
<evidence type="ECO:0000256" key="10">
    <source>
        <dbReference type="PROSITE-ProRule" id="PRU00108"/>
    </source>
</evidence>
<keyword evidence="6 10" id="KW-0238">DNA-binding</keyword>
<dbReference type="PROSITE" id="PS51057">
    <property type="entry name" value="PAIRED_2"/>
    <property type="match status" value="1"/>
</dbReference>
<feature type="domain" description="Homeobox" evidence="13">
    <location>
        <begin position="409"/>
        <end position="469"/>
    </location>
</feature>
<comment type="similarity">
    <text evidence="2">Belongs to the paired homeobox family.</text>
</comment>
<evidence type="ECO:0000256" key="1">
    <source>
        <dbReference type="ARBA" id="ARBA00004123"/>
    </source>
</evidence>
<protein>
    <submittedName>
        <fullName evidence="15">Pax4/6A</fullName>
    </submittedName>
</protein>
<comment type="subcellular location">
    <subcellularLocation>
        <location evidence="1 10 11">Nucleus</location>
    </subcellularLocation>
</comment>
<dbReference type="SMART" id="SM00389">
    <property type="entry name" value="HOX"/>
    <property type="match status" value="1"/>
</dbReference>
<dbReference type="InterPro" id="IPR043182">
    <property type="entry name" value="PAIRED_DNA-bd_dom"/>
</dbReference>
<dbReference type="AlphaFoldDB" id="A0AA51BN61"/>
<dbReference type="Pfam" id="PF00046">
    <property type="entry name" value="Homeodomain"/>
    <property type="match status" value="1"/>
</dbReference>
<keyword evidence="7 10" id="KW-0371">Homeobox</keyword>
<evidence type="ECO:0000256" key="7">
    <source>
        <dbReference type="ARBA" id="ARBA00023155"/>
    </source>
</evidence>
<feature type="compositionally biased region" description="Polar residues" evidence="12">
    <location>
        <begin position="337"/>
        <end position="353"/>
    </location>
</feature>
<accession>A0AA51BN61</accession>
<feature type="compositionally biased region" description="Basic and acidic residues" evidence="12">
    <location>
        <begin position="385"/>
        <end position="400"/>
    </location>
</feature>